<dbReference type="AlphaFoldDB" id="A0A183UG79"/>
<accession>A0A183UG79</accession>
<evidence type="ECO:0000256" key="1">
    <source>
        <dbReference type="SAM" id="Phobius"/>
    </source>
</evidence>
<feature type="domain" description="Tectonic-1-3" evidence="2">
    <location>
        <begin position="29"/>
        <end position="151"/>
    </location>
</feature>
<feature type="transmembrane region" description="Helical" evidence="1">
    <location>
        <begin position="194"/>
        <end position="214"/>
    </location>
</feature>
<dbReference type="InterPro" id="IPR011677">
    <property type="entry name" value="TCTN1-3_dom"/>
</dbReference>
<keyword evidence="1" id="KW-0812">Transmembrane</keyword>
<evidence type="ECO:0000313" key="3">
    <source>
        <dbReference type="EMBL" id="VDM38820.1"/>
    </source>
</evidence>
<evidence type="ECO:0000259" key="2">
    <source>
        <dbReference type="Pfam" id="PF07773"/>
    </source>
</evidence>
<keyword evidence="4" id="KW-1185">Reference proteome</keyword>
<dbReference type="WBParaSite" id="TCNE_0000749901-mRNA-1">
    <property type="protein sequence ID" value="TCNE_0000749901-mRNA-1"/>
    <property type="gene ID" value="TCNE_0000749901"/>
</dbReference>
<reference evidence="5" key="1">
    <citation type="submission" date="2016-06" db="UniProtKB">
        <authorList>
            <consortium name="WormBaseParasite"/>
        </authorList>
    </citation>
    <scope>IDENTIFICATION</scope>
</reference>
<dbReference type="Pfam" id="PF07773">
    <property type="entry name" value="TCTN_DUF1619"/>
    <property type="match status" value="1"/>
</dbReference>
<keyword evidence="1" id="KW-0472">Membrane</keyword>
<dbReference type="Proteomes" id="UP000050794">
    <property type="component" value="Unassembled WGS sequence"/>
</dbReference>
<gene>
    <name evidence="3" type="ORF">TCNE_LOCUS7499</name>
</gene>
<dbReference type="EMBL" id="UYWY01019693">
    <property type="protein sequence ID" value="VDM38820.1"/>
    <property type="molecule type" value="Genomic_DNA"/>
</dbReference>
<organism evidence="4 5">
    <name type="scientific">Toxocara canis</name>
    <name type="common">Canine roundworm</name>
    <dbReference type="NCBI Taxonomy" id="6265"/>
    <lineage>
        <taxon>Eukaryota</taxon>
        <taxon>Metazoa</taxon>
        <taxon>Ecdysozoa</taxon>
        <taxon>Nematoda</taxon>
        <taxon>Chromadorea</taxon>
        <taxon>Rhabditida</taxon>
        <taxon>Spirurina</taxon>
        <taxon>Ascaridomorpha</taxon>
        <taxon>Ascaridoidea</taxon>
        <taxon>Toxocaridae</taxon>
        <taxon>Toxocara</taxon>
    </lineage>
</organism>
<keyword evidence="1" id="KW-1133">Transmembrane helix</keyword>
<sequence>MCNTPEDEGDDTDDTQQLIFSMNEQNLSEYRIGDELRTDGSLRLLQPGLNGLCSSFSTIPVKYGINITTHCFLAIPNTQDDQNMQKFISEKLQNCDPKVIKNYLLSEITANTICDRLGNNCFTPFLMDNRNEANHTNGCEDVCRMSIDVIAQQRIVIGLKIIFDMSERRLRCPSEVTCLNEFGYFLTLIDYASWNAQFIALVPLLFITIIVLSFKCMF</sequence>
<reference evidence="3 4" key="2">
    <citation type="submission" date="2018-11" db="EMBL/GenBank/DDBJ databases">
        <authorList>
            <consortium name="Pathogen Informatics"/>
        </authorList>
    </citation>
    <scope>NUCLEOTIDE SEQUENCE [LARGE SCALE GENOMIC DNA]</scope>
</reference>
<proteinExistence type="predicted"/>
<protein>
    <recommendedName>
        <fullName evidence="2">Tectonic-1-3 domain-containing protein</fullName>
    </recommendedName>
</protein>
<evidence type="ECO:0000313" key="4">
    <source>
        <dbReference type="Proteomes" id="UP000050794"/>
    </source>
</evidence>
<name>A0A183UG79_TOXCA</name>
<evidence type="ECO:0000313" key="5">
    <source>
        <dbReference type="WBParaSite" id="TCNE_0000749901-mRNA-1"/>
    </source>
</evidence>